<feature type="transmembrane region" description="Helical" evidence="5">
    <location>
        <begin position="34"/>
        <end position="59"/>
    </location>
</feature>
<keyword evidence="4 5" id="KW-0472">Membrane</keyword>
<dbReference type="GeneID" id="93519619"/>
<reference evidence="6 7" key="1">
    <citation type="journal article" date="2012" name="J. Bacteriol.">
        <title>Complete Genome Sequence of Providencia stuartii Clinical Isolate MRSN 2154.</title>
        <authorList>
            <person name="Clifford R.J."/>
            <person name="Hang J."/>
            <person name="Riley M.C."/>
            <person name="Onmus-Leone F."/>
            <person name="Kuschner R.A."/>
            <person name="Lesho E.P."/>
            <person name="Waterman P.E."/>
        </authorList>
    </citation>
    <scope>NUCLEOTIDE SEQUENCE [LARGE SCALE GENOMIC DNA]</scope>
    <source>
        <strain evidence="6 7">MRSN 2154</strain>
    </source>
</reference>
<dbReference type="HOGENOM" id="CLU_065200_4_0_6"/>
<dbReference type="Pfam" id="PF04191">
    <property type="entry name" value="PEMT"/>
    <property type="match status" value="1"/>
</dbReference>
<protein>
    <recommendedName>
        <fullName evidence="8">Isoprenylcysteine carboxyl methyltransferase</fullName>
    </recommendedName>
</protein>
<dbReference type="GO" id="GO:0012505">
    <property type="term" value="C:endomembrane system"/>
    <property type="evidence" value="ECO:0007669"/>
    <property type="project" value="UniProtKB-SubCell"/>
</dbReference>
<proteinExistence type="predicted"/>
<sequence>MRIFRLPFLNWLIFNAIAFYYLDTKNSLSWSFSGWMGILAILVALESFGWIAASLYYFYRYKTSPNPIVQATALITEGPFKFSRNPLYLAFTSLCVSLALFTQSPYFLISGLVFWLVTDLYTIPQEEKFLSARFQEEWQRYSQQTRRWL</sequence>
<evidence type="ECO:0008006" key="8">
    <source>
        <dbReference type="Google" id="ProtNLM"/>
    </source>
</evidence>
<dbReference type="EMBL" id="CP003488">
    <property type="protein sequence ID" value="AFH95654.1"/>
    <property type="molecule type" value="Genomic_DNA"/>
</dbReference>
<organism evidence="6 7">
    <name type="scientific">Providencia stuartii (strain MRSN 2154)</name>
    <dbReference type="NCBI Taxonomy" id="1157951"/>
    <lineage>
        <taxon>Bacteria</taxon>
        <taxon>Pseudomonadati</taxon>
        <taxon>Pseudomonadota</taxon>
        <taxon>Gammaproteobacteria</taxon>
        <taxon>Enterobacterales</taxon>
        <taxon>Morganellaceae</taxon>
        <taxon>Providencia</taxon>
    </lineage>
</organism>
<evidence type="ECO:0000256" key="4">
    <source>
        <dbReference type="ARBA" id="ARBA00023136"/>
    </source>
</evidence>
<comment type="subcellular location">
    <subcellularLocation>
        <location evidence="1">Endomembrane system</location>
        <topology evidence="1">Multi-pass membrane protein</topology>
    </subcellularLocation>
</comment>
<evidence type="ECO:0000256" key="3">
    <source>
        <dbReference type="ARBA" id="ARBA00022989"/>
    </source>
</evidence>
<evidence type="ECO:0000256" key="2">
    <source>
        <dbReference type="ARBA" id="ARBA00022692"/>
    </source>
</evidence>
<keyword evidence="2 5" id="KW-0812">Transmembrane</keyword>
<gene>
    <name evidence="6" type="ordered locus">S70_19290</name>
</gene>
<evidence type="ECO:0000256" key="5">
    <source>
        <dbReference type="SAM" id="Phobius"/>
    </source>
</evidence>
<name>A0A140ST30_PROSM</name>
<evidence type="ECO:0000256" key="1">
    <source>
        <dbReference type="ARBA" id="ARBA00004127"/>
    </source>
</evidence>
<dbReference type="InterPro" id="IPR007318">
    <property type="entry name" value="Phopholipid_MeTrfase"/>
</dbReference>
<accession>A0A140ST30</accession>
<feature type="transmembrane region" description="Helical" evidence="5">
    <location>
        <begin position="6"/>
        <end position="22"/>
    </location>
</feature>
<feature type="transmembrane region" description="Helical" evidence="5">
    <location>
        <begin position="87"/>
        <end position="117"/>
    </location>
</feature>
<dbReference type="Proteomes" id="UP000005012">
    <property type="component" value="Chromosome"/>
</dbReference>
<dbReference type="OrthoDB" id="9811969at2"/>
<evidence type="ECO:0000313" key="7">
    <source>
        <dbReference type="Proteomes" id="UP000005012"/>
    </source>
</evidence>
<keyword evidence="3 5" id="KW-1133">Transmembrane helix</keyword>
<dbReference type="RefSeq" id="WP_014658193.1">
    <property type="nucleotide sequence ID" value="NC_017731.1"/>
</dbReference>
<dbReference type="KEGG" id="psi:S70_19290"/>
<dbReference type="AlphaFoldDB" id="A0A140ST30"/>
<reference evidence="7" key="2">
    <citation type="submission" date="2012-04" db="EMBL/GenBank/DDBJ databases">
        <title>Complete genome sequence of Providencia stuartii clinical isolate MRSN 2154.</title>
        <authorList>
            <person name="Clifford R.J."/>
            <person name="Hang J."/>
            <person name="Riley M.C."/>
            <person name="Onmus-Leone F."/>
            <person name="Kuschner R.A."/>
            <person name="Lesho E.P."/>
            <person name="Waterman P.E."/>
        </authorList>
    </citation>
    <scope>NUCLEOTIDE SEQUENCE [LARGE SCALE GENOMIC DNA]</scope>
    <source>
        <strain evidence="7">MRSN 2154</strain>
    </source>
</reference>
<evidence type="ECO:0000313" key="6">
    <source>
        <dbReference type="EMBL" id="AFH95654.1"/>
    </source>
</evidence>
<dbReference type="Gene3D" id="1.20.120.1630">
    <property type="match status" value="1"/>
</dbReference>
<dbReference type="PATRIC" id="fig|1157951.4.peg.3876"/>